<dbReference type="AlphaFoldDB" id="A0A1H1BTU5"/>
<dbReference type="InterPro" id="IPR050680">
    <property type="entry name" value="YpeA/RimI_acetyltransf"/>
</dbReference>
<dbReference type="GO" id="GO:0016747">
    <property type="term" value="F:acyltransferase activity, transferring groups other than amino-acyl groups"/>
    <property type="evidence" value="ECO:0007669"/>
    <property type="project" value="InterPro"/>
</dbReference>
<evidence type="ECO:0000313" key="5">
    <source>
        <dbReference type="Proteomes" id="UP000183053"/>
    </source>
</evidence>
<keyword evidence="5" id="KW-1185">Reference proteome</keyword>
<organism evidence="4 5">
    <name type="scientific">Tsukamurella pulmonis</name>
    <dbReference type="NCBI Taxonomy" id="47312"/>
    <lineage>
        <taxon>Bacteria</taxon>
        <taxon>Bacillati</taxon>
        <taxon>Actinomycetota</taxon>
        <taxon>Actinomycetes</taxon>
        <taxon>Mycobacteriales</taxon>
        <taxon>Tsukamurellaceae</taxon>
        <taxon>Tsukamurella</taxon>
    </lineage>
</organism>
<dbReference type="SUPFAM" id="SSF55729">
    <property type="entry name" value="Acyl-CoA N-acyltransferases (Nat)"/>
    <property type="match status" value="1"/>
</dbReference>
<keyword evidence="1 4" id="KW-0808">Transferase</keyword>
<evidence type="ECO:0000256" key="2">
    <source>
        <dbReference type="ARBA" id="ARBA00023315"/>
    </source>
</evidence>
<dbReference type="InterPro" id="IPR000182">
    <property type="entry name" value="GNAT_dom"/>
</dbReference>
<gene>
    <name evidence="4" type="ORF">SAMN04489765_0854</name>
</gene>
<keyword evidence="2" id="KW-0012">Acyltransferase</keyword>
<sequence>MPVPGDRVVIRRLLPSGQASDVIGTLLADGDALLVRADRDGAEHLIPRADVVRAKTVPPRPVRASEIRSLDLARARSWWSMEREWVDGWLCRAAPGVPGNRASCAAPLHPDASLDRLDRVRAWYAERGLPLHLTLSDRLLRGATALAPVVQPTDVLTAPATAGPESDVRFADAPDRTWLALTGAAEPLVTSVDGTALFATLMDTGGAPVAAGRLALIADAAGTLWGALGSMAVSPAHRRRGHATRLLAALRARAAQRGAQRVFLEVTHENTAARSLYGANGFIRHHGYHYWTELR</sequence>
<dbReference type="EMBL" id="FNLF01000002">
    <property type="protein sequence ID" value="SDQ55368.1"/>
    <property type="molecule type" value="Genomic_DNA"/>
</dbReference>
<name>A0A1H1BTU5_9ACTN</name>
<dbReference type="PANTHER" id="PTHR43420">
    <property type="entry name" value="ACETYLTRANSFERASE"/>
    <property type="match status" value="1"/>
</dbReference>
<dbReference type="PROSITE" id="PS51186">
    <property type="entry name" value="GNAT"/>
    <property type="match status" value="1"/>
</dbReference>
<evidence type="ECO:0000259" key="3">
    <source>
        <dbReference type="PROSITE" id="PS51186"/>
    </source>
</evidence>
<feature type="domain" description="N-acetyltransferase" evidence="3">
    <location>
        <begin position="155"/>
        <end position="295"/>
    </location>
</feature>
<evidence type="ECO:0000313" key="4">
    <source>
        <dbReference type="EMBL" id="SDQ55368.1"/>
    </source>
</evidence>
<dbReference type="InterPro" id="IPR016181">
    <property type="entry name" value="Acyl_CoA_acyltransferase"/>
</dbReference>
<dbReference type="InterPro" id="IPR056935">
    <property type="entry name" value="Rv0428c-like_C"/>
</dbReference>
<protein>
    <submittedName>
        <fullName evidence="4">Acetyltransferase (GNAT) family protein</fullName>
    </submittedName>
</protein>
<dbReference type="STRING" id="47312.SAMN04489765_0854"/>
<dbReference type="Gene3D" id="3.40.630.30">
    <property type="match status" value="1"/>
</dbReference>
<dbReference type="Pfam" id="PF24553">
    <property type="entry name" value="Rv0428c_C"/>
    <property type="match status" value="1"/>
</dbReference>
<proteinExistence type="predicted"/>
<evidence type="ECO:0000256" key="1">
    <source>
        <dbReference type="ARBA" id="ARBA00022679"/>
    </source>
</evidence>
<reference evidence="5" key="1">
    <citation type="submission" date="2016-10" db="EMBL/GenBank/DDBJ databases">
        <authorList>
            <person name="Varghese N."/>
            <person name="Submissions S."/>
        </authorList>
    </citation>
    <scope>NUCLEOTIDE SEQUENCE [LARGE SCALE GENOMIC DNA]</scope>
    <source>
        <strain evidence="5">DSM 44142</strain>
    </source>
</reference>
<accession>A0A1H1BTU5</accession>
<dbReference type="PANTHER" id="PTHR43420:SF44">
    <property type="entry name" value="ACETYLTRANSFERASE YPEA"/>
    <property type="match status" value="1"/>
</dbReference>
<dbReference type="OrthoDB" id="9775595at2"/>
<dbReference type="RefSeq" id="WP_068567110.1">
    <property type="nucleotide sequence ID" value="NZ_FNLF01000002.1"/>
</dbReference>
<dbReference type="Proteomes" id="UP000183053">
    <property type="component" value="Unassembled WGS sequence"/>
</dbReference>